<protein>
    <submittedName>
        <fullName evidence="1">Uncharacterized protein</fullName>
    </submittedName>
</protein>
<gene>
    <name evidence="1" type="ORF">DPMN_089344</name>
</gene>
<reference evidence="1" key="1">
    <citation type="journal article" date="2019" name="bioRxiv">
        <title>The Genome of the Zebra Mussel, Dreissena polymorpha: A Resource for Invasive Species Research.</title>
        <authorList>
            <person name="McCartney M.A."/>
            <person name="Auch B."/>
            <person name="Kono T."/>
            <person name="Mallez S."/>
            <person name="Zhang Y."/>
            <person name="Obille A."/>
            <person name="Becker A."/>
            <person name="Abrahante J.E."/>
            <person name="Garbe J."/>
            <person name="Badalamenti J.P."/>
            <person name="Herman A."/>
            <person name="Mangelson H."/>
            <person name="Liachko I."/>
            <person name="Sullivan S."/>
            <person name="Sone E.D."/>
            <person name="Koren S."/>
            <person name="Silverstein K.A.T."/>
            <person name="Beckman K.B."/>
            <person name="Gohl D.M."/>
        </authorList>
    </citation>
    <scope>NUCLEOTIDE SEQUENCE</scope>
    <source>
        <strain evidence="1">Duluth1</strain>
        <tissue evidence="1">Whole animal</tissue>
    </source>
</reference>
<comment type="caution">
    <text evidence="1">The sequence shown here is derived from an EMBL/GenBank/DDBJ whole genome shotgun (WGS) entry which is preliminary data.</text>
</comment>
<evidence type="ECO:0000313" key="1">
    <source>
        <dbReference type="EMBL" id="KAH3847032.1"/>
    </source>
</evidence>
<dbReference type="AlphaFoldDB" id="A0A9D4KXN2"/>
<proteinExistence type="predicted"/>
<evidence type="ECO:0000313" key="2">
    <source>
        <dbReference type="Proteomes" id="UP000828390"/>
    </source>
</evidence>
<dbReference type="Proteomes" id="UP000828390">
    <property type="component" value="Unassembled WGS sequence"/>
</dbReference>
<keyword evidence="2" id="KW-1185">Reference proteome</keyword>
<name>A0A9D4KXN2_DREPO</name>
<accession>A0A9D4KXN2</accession>
<dbReference type="EMBL" id="JAIWYP010000003">
    <property type="protein sequence ID" value="KAH3847032.1"/>
    <property type="molecule type" value="Genomic_DNA"/>
</dbReference>
<reference evidence="1" key="2">
    <citation type="submission" date="2020-11" db="EMBL/GenBank/DDBJ databases">
        <authorList>
            <person name="McCartney M.A."/>
            <person name="Auch B."/>
            <person name="Kono T."/>
            <person name="Mallez S."/>
            <person name="Becker A."/>
            <person name="Gohl D.M."/>
            <person name="Silverstein K.A.T."/>
            <person name="Koren S."/>
            <person name="Bechman K.B."/>
            <person name="Herman A."/>
            <person name="Abrahante J.E."/>
            <person name="Garbe J."/>
        </authorList>
    </citation>
    <scope>NUCLEOTIDE SEQUENCE</scope>
    <source>
        <strain evidence="1">Duluth1</strain>
        <tissue evidence="1">Whole animal</tissue>
    </source>
</reference>
<sequence length="77" mass="9140">MIATLGWRSLQVKDSRLVLMYKIANNMIGLPVNMYLHPAVVPLQRWRYVYVLVPFCQTDLYRHSFLQAAILLWISFR</sequence>
<organism evidence="1 2">
    <name type="scientific">Dreissena polymorpha</name>
    <name type="common">Zebra mussel</name>
    <name type="synonym">Mytilus polymorpha</name>
    <dbReference type="NCBI Taxonomy" id="45954"/>
    <lineage>
        <taxon>Eukaryota</taxon>
        <taxon>Metazoa</taxon>
        <taxon>Spiralia</taxon>
        <taxon>Lophotrochozoa</taxon>
        <taxon>Mollusca</taxon>
        <taxon>Bivalvia</taxon>
        <taxon>Autobranchia</taxon>
        <taxon>Heteroconchia</taxon>
        <taxon>Euheterodonta</taxon>
        <taxon>Imparidentia</taxon>
        <taxon>Neoheterodontei</taxon>
        <taxon>Myida</taxon>
        <taxon>Dreissenoidea</taxon>
        <taxon>Dreissenidae</taxon>
        <taxon>Dreissena</taxon>
    </lineage>
</organism>